<dbReference type="Proteomes" id="UP001292094">
    <property type="component" value="Unassembled WGS sequence"/>
</dbReference>
<dbReference type="Pfam" id="PF02826">
    <property type="entry name" value="2-Hacid_dh_C"/>
    <property type="match status" value="1"/>
</dbReference>
<keyword evidence="1" id="KW-0560">Oxidoreductase</keyword>
<dbReference type="GO" id="GO:0016491">
    <property type="term" value="F:oxidoreductase activity"/>
    <property type="evidence" value="ECO:0007669"/>
    <property type="project" value="UniProtKB-KW"/>
</dbReference>
<dbReference type="CDD" id="cd05300">
    <property type="entry name" value="2-Hacid_dh_1"/>
    <property type="match status" value="1"/>
</dbReference>
<gene>
    <name evidence="4" type="ORF">Pmani_018487</name>
</gene>
<evidence type="ECO:0000313" key="4">
    <source>
        <dbReference type="EMBL" id="KAK4309906.1"/>
    </source>
</evidence>
<sequence>MPKATTVHVFSCIPALSQLVQQQLPHVNVITVNSPDVVRKYGNVVTEKDLTALQHAEILLVDNNLLAQMLHKLPRLQWAQGTWAGVEGIMKECIDKAPPQYPVTRLAVQSFSQLMTEYTVGWIITHERNWMQCRQNQLSSEWIQKGQIAYYRSISDLTIGVMGMGIIGKEVARGLKYFRGTVHAFTRNPPTPDNTSQHVDKYRHTGELKEFLQECDYIVNIMPSTPHTKDMLSNDILSNAKKDAVLINIGRGDVIGEGDLIKALDYNWLSAAILDVFNTEPLPSNSKLWLHPKVWITPHTAGVSRKQDVCQAFVDNFNRFTNSEPLLNVINWQHGY</sequence>
<evidence type="ECO:0000313" key="5">
    <source>
        <dbReference type="Proteomes" id="UP001292094"/>
    </source>
</evidence>
<reference evidence="4" key="1">
    <citation type="submission" date="2023-11" db="EMBL/GenBank/DDBJ databases">
        <title>Genome assemblies of two species of porcelain crab, Petrolisthes cinctipes and Petrolisthes manimaculis (Anomura: Porcellanidae).</title>
        <authorList>
            <person name="Angst P."/>
        </authorList>
    </citation>
    <scope>NUCLEOTIDE SEQUENCE</scope>
    <source>
        <strain evidence="4">PB745_02</strain>
        <tissue evidence="4">Gill</tissue>
    </source>
</reference>
<proteinExistence type="predicted"/>
<comment type="caution">
    <text evidence="4">The sequence shown here is derived from an EMBL/GenBank/DDBJ whole genome shotgun (WGS) entry which is preliminary data.</text>
</comment>
<evidence type="ECO:0000256" key="1">
    <source>
        <dbReference type="ARBA" id="ARBA00023002"/>
    </source>
</evidence>
<organism evidence="4 5">
    <name type="scientific">Petrolisthes manimaculis</name>
    <dbReference type="NCBI Taxonomy" id="1843537"/>
    <lineage>
        <taxon>Eukaryota</taxon>
        <taxon>Metazoa</taxon>
        <taxon>Ecdysozoa</taxon>
        <taxon>Arthropoda</taxon>
        <taxon>Crustacea</taxon>
        <taxon>Multicrustacea</taxon>
        <taxon>Malacostraca</taxon>
        <taxon>Eumalacostraca</taxon>
        <taxon>Eucarida</taxon>
        <taxon>Decapoda</taxon>
        <taxon>Pleocyemata</taxon>
        <taxon>Anomura</taxon>
        <taxon>Galatheoidea</taxon>
        <taxon>Porcellanidae</taxon>
        <taxon>Petrolisthes</taxon>
    </lineage>
</organism>
<dbReference type="EMBL" id="JAWZYT010001696">
    <property type="protein sequence ID" value="KAK4309906.1"/>
    <property type="molecule type" value="Genomic_DNA"/>
</dbReference>
<keyword evidence="2" id="KW-0520">NAD</keyword>
<protein>
    <recommendedName>
        <fullName evidence="3">D-isomer specific 2-hydroxyacid dehydrogenase NAD-binding domain-containing protein</fullName>
    </recommendedName>
</protein>
<evidence type="ECO:0000259" key="3">
    <source>
        <dbReference type="Pfam" id="PF02826"/>
    </source>
</evidence>
<dbReference type="SUPFAM" id="SSF51735">
    <property type="entry name" value="NAD(P)-binding Rossmann-fold domains"/>
    <property type="match status" value="1"/>
</dbReference>
<dbReference type="Gene3D" id="3.40.50.720">
    <property type="entry name" value="NAD(P)-binding Rossmann-like Domain"/>
    <property type="match status" value="2"/>
</dbReference>
<feature type="domain" description="D-isomer specific 2-hydroxyacid dehydrogenase NAD-binding" evidence="3">
    <location>
        <begin position="121"/>
        <end position="301"/>
    </location>
</feature>
<name>A0AAE1U6M9_9EUCA</name>
<dbReference type="PANTHER" id="PTHR43333">
    <property type="entry name" value="2-HACID_DH_C DOMAIN-CONTAINING PROTEIN"/>
    <property type="match status" value="1"/>
</dbReference>
<dbReference type="InterPro" id="IPR036291">
    <property type="entry name" value="NAD(P)-bd_dom_sf"/>
</dbReference>
<dbReference type="FunFam" id="3.40.50.720:FF:000363">
    <property type="entry name" value="D-isomer specific 2-hydroxyacid dehydrogenase"/>
    <property type="match status" value="1"/>
</dbReference>
<dbReference type="AlphaFoldDB" id="A0AAE1U6M9"/>
<evidence type="ECO:0000256" key="2">
    <source>
        <dbReference type="ARBA" id="ARBA00023027"/>
    </source>
</evidence>
<accession>A0AAE1U6M9</accession>
<keyword evidence="5" id="KW-1185">Reference proteome</keyword>
<dbReference type="InterPro" id="IPR006140">
    <property type="entry name" value="D-isomer_DH_NAD-bd"/>
</dbReference>
<dbReference type="PANTHER" id="PTHR43333:SF1">
    <property type="entry name" value="D-ISOMER SPECIFIC 2-HYDROXYACID DEHYDROGENASE NAD-BINDING DOMAIN-CONTAINING PROTEIN"/>
    <property type="match status" value="1"/>
</dbReference>
<dbReference type="GO" id="GO:0051287">
    <property type="term" value="F:NAD binding"/>
    <property type="evidence" value="ECO:0007669"/>
    <property type="project" value="InterPro"/>
</dbReference>